<evidence type="ECO:0000313" key="2">
    <source>
        <dbReference type="EMBL" id="KAG5173582.1"/>
    </source>
</evidence>
<sequence>MKFTFALAAIALAANAIAPALALPEPAPAAAAPTVYSGEAARSLERRTNSGTVRVDGLRYRRCPKTSCDAVGQYSIGTHITIVCYTRDGTTVVNGDAGWAKLTNGYWVALANGEYVSWSGSIPYCT</sequence>
<accession>A0A8H8CP48</accession>
<feature type="chain" id="PRO_5034840872" evidence="1">
    <location>
        <begin position="23"/>
        <end position="126"/>
    </location>
</feature>
<evidence type="ECO:0000256" key="1">
    <source>
        <dbReference type="SAM" id="SignalP"/>
    </source>
</evidence>
<feature type="signal peptide" evidence="1">
    <location>
        <begin position="1"/>
        <end position="22"/>
    </location>
</feature>
<protein>
    <submittedName>
        <fullName evidence="2">Uncharacterized protein</fullName>
    </submittedName>
</protein>
<organism evidence="2">
    <name type="scientific">Psilocybe cubensis</name>
    <name type="common">Psychedelic mushroom</name>
    <name type="synonym">Stropharia cubensis</name>
    <dbReference type="NCBI Taxonomy" id="181762"/>
    <lineage>
        <taxon>Eukaryota</taxon>
        <taxon>Fungi</taxon>
        <taxon>Dikarya</taxon>
        <taxon>Basidiomycota</taxon>
        <taxon>Agaricomycotina</taxon>
        <taxon>Agaricomycetes</taxon>
        <taxon>Agaricomycetidae</taxon>
        <taxon>Agaricales</taxon>
        <taxon>Agaricineae</taxon>
        <taxon>Strophariaceae</taxon>
        <taxon>Psilocybe</taxon>
    </lineage>
</organism>
<dbReference type="EMBL" id="JAFIQS010000001">
    <property type="protein sequence ID" value="KAG5173582.1"/>
    <property type="molecule type" value="Genomic_DNA"/>
</dbReference>
<comment type="caution">
    <text evidence="2">The sequence shown here is derived from an EMBL/GenBank/DDBJ whole genome shotgun (WGS) entry which is preliminary data.</text>
</comment>
<name>A0A8H8CP48_PSICU</name>
<dbReference type="AlphaFoldDB" id="A0A8H8CP48"/>
<gene>
    <name evidence="2" type="ORF">JR316_000239</name>
</gene>
<keyword evidence="1" id="KW-0732">Signal</keyword>
<dbReference type="OrthoDB" id="3039906at2759"/>
<reference evidence="2" key="1">
    <citation type="submission" date="2021-02" db="EMBL/GenBank/DDBJ databases">
        <title>Psilocybe cubensis genome.</title>
        <authorList>
            <person name="Mckernan K.J."/>
            <person name="Crawford S."/>
            <person name="Trippe A."/>
            <person name="Kane L.T."/>
            <person name="Mclaughlin S."/>
        </authorList>
    </citation>
    <scope>NUCLEOTIDE SEQUENCE [LARGE SCALE GENOMIC DNA]</scope>
    <source>
        <strain evidence="2">MGC-MH-2018</strain>
    </source>
</reference>
<proteinExistence type="predicted"/>